<comment type="similarity">
    <text evidence="1">Belongs to the YciI family.</text>
</comment>
<dbReference type="RefSeq" id="WP_249915870.1">
    <property type="nucleotide sequence ID" value="NZ_JAMGBB010000001.1"/>
</dbReference>
<dbReference type="SUPFAM" id="SSF54909">
    <property type="entry name" value="Dimeric alpha+beta barrel"/>
    <property type="match status" value="1"/>
</dbReference>
<accession>A0ABT0SAR5</accession>
<reference evidence="3" key="1">
    <citation type="submission" date="2022-05" db="EMBL/GenBank/DDBJ databases">
        <authorList>
            <person name="Jo J.-H."/>
            <person name="Im W.-T."/>
        </authorList>
    </citation>
    <scope>NUCLEOTIDE SEQUENCE</scope>
    <source>
        <strain evidence="3">RB56-2</strain>
    </source>
</reference>
<protein>
    <submittedName>
        <fullName evidence="3">YciI-like protein</fullName>
    </submittedName>
</protein>
<dbReference type="Pfam" id="PF03795">
    <property type="entry name" value="YCII"/>
    <property type="match status" value="1"/>
</dbReference>
<evidence type="ECO:0000313" key="4">
    <source>
        <dbReference type="Proteomes" id="UP001165383"/>
    </source>
</evidence>
<feature type="domain" description="YCII-related" evidence="2">
    <location>
        <begin position="5"/>
        <end position="88"/>
    </location>
</feature>
<name>A0ABT0SAR5_9SPHN</name>
<dbReference type="PANTHER" id="PTHR33606">
    <property type="entry name" value="PROTEIN YCII"/>
    <property type="match status" value="1"/>
</dbReference>
<dbReference type="InterPro" id="IPR005545">
    <property type="entry name" value="YCII"/>
</dbReference>
<dbReference type="Proteomes" id="UP001165383">
    <property type="component" value="Unassembled WGS sequence"/>
</dbReference>
<gene>
    <name evidence="3" type="ORF">LZ518_10130</name>
</gene>
<comment type="caution">
    <text evidence="3">The sequence shown here is derived from an EMBL/GenBank/DDBJ whole genome shotgun (WGS) entry which is preliminary data.</text>
</comment>
<dbReference type="PANTHER" id="PTHR33606:SF3">
    <property type="entry name" value="PROTEIN YCII"/>
    <property type="match status" value="1"/>
</dbReference>
<dbReference type="InterPro" id="IPR051807">
    <property type="entry name" value="Sec-metab_biosynth-assoc"/>
</dbReference>
<organism evidence="3 4">
    <name type="scientific">Sphingomonas brevis</name>
    <dbReference type="NCBI Taxonomy" id="2908206"/>
    <lineage>
        <taxon>Bacteria</taxon>
        <taxon>Pseudomonadati</taxon>
        <taxon>Pseudomonadota</taxon>
        <taxon>Alphaproteobacteria</taxon>
        <taxon>Sphingomonadales</taxon>
        <taxon>Sphingomonadaceae</taxon>
        <taxon>Sphingomonas</taxon>
    </lineage>
</organism>
<evidence type="ECO:0000256" key="1">
    <source>
        <dbReference type="ARBA" id="ARBA00007689"/>
    </source>
</evidence>
<keyword evidence="4" id="KW-1185">Reference proteome</keyword>
<dbReference type="InterPro" id="IPR011008">
    <property type="entry name" value="Dimeric_a/b-barrel"/>
</dbReference>
<dbReference type="NCBIfam" id="NF009508">
    <property type="entry name" value="PRK12866.1"/>
    <property type="match status" value="1"/>
</dbReference>
<proteinExistence type="inferred from homology"/>
<dbReference type="EMBL" id="JAMGBB010000001">
    <property type="protein sequence ID" value="MCL6741489.1"/>
    <property type="molecule type" value="Genomic_DNA"/>
</dbReference>
<sequence>MVKHFLLFYEAGPDYLERRPEFRAEHLTYAWEAADRGELLAGGPYTDPVDGAVLLFVGDDRSVAEEFASGDPYVANGLVARWHVREWNTVVGEFAASPLYPADVQA</sequence>
<evidence type="ECO:0000313" key="3">
    <source>
        <dbReference type="EMBL" id="MCL6741489.1"/>
    </source>
</evidence>
<dbReference type="Gene3D" id="3.30.70.1060">
    <property type="entry name" value="Dimeric alpha+beta barrel"/>
    <property type="match status" value="1"/>
</dbReference>
<evidence type="ECO:0000259" key="2">
    <source>
        <dbReference type="Pfam" id="PF03795"/>
    </source>
</evidence>